<gene>
    <name evidence="2" type="ORF">EI97DRAFT_429171</name>
</gene>
<sequence>MDISDHSTKSLCHICRTIDFPVYFQSPGPSNQKDITDTPSSNKEQTLGSRLQLRERATTCPFCHLVDTATDRPFRNRDEDGSVTIGRACIAETGNSEAGDTQKVHCIQVSVHLTEPVRKYVGYVQFLGEDAEKLGISSAFRGRVVREGRFDVRLAKRWLEICQKEHGKYCSNPDNLSPEHLASLQPMDLLAIDLENMCICEMPHGSPFVALSYCWPAAPYLTHLKSNSAELFSKGSLTRNMQRLPGTIQDAIKCSKDLAFRYLWIDALCIIQDSKEHKGKQLRQMDRVYGAAELTIVCAYPVPKGTPDPCSGLPGFSKPSPSKKQLIKSVSDLRMAATSMCASDALRTARWDTRCWTYQEHHLSRRLLFFTHVQAYFLCSCNAFAEDTVCESIPRTAAVEPGTTLWSPKARYGNKAAFEGRWGQWSLSRAKIAGIGLMMETYENALSEYTYRDVSFPTDILNAFDGIRAVLAEAMETAFFQGLPEIFFDHALCWVPKGVCKRRKSREEQADFRLFDPARPLFPSWSWAGWETPVNLGFWMANWAYRSEVDWFLVNREGMAVKLGVPRERHERLVYEKGGNKDVGPPEVDMRDFLPNIVPRDAIDPMAEEWLNAKILAAYTTSAHFWIDGTPWSLQGHERAWPGNVNLAIKDSRKRVVGCILLPIDLAEDCQEDPMQFEFILVSRALRQRQTETQKKLRYFDTGEFEEWDWCTLNVMLVRRLRSGVAFRVGVGMVHEEAWIEAGPRGSFVRLV</sequence>
<dbReference type="PANTHER" id="PTHR33112">
    <property type="entry name" value="DOMAIN PROTEIN, PUTATIVE-RELATED"/>
    <property type="match status" value="1"/>
</dbReference>
<evidence type="ECO:0000313" key="3">
    <source>
        <dbReference type="Proteomes" id="UP000800097"/>
    </source>
</evidence>
<evidence type="ECO:0000259" key="1">
    <source>
        <dbReference type="Pfam" id="PF06985"/>
    </source>
</evidence>
<reference evidence="2" key="1">
    <citation type="journal article" date="2020" name="Stud. Mycol.">
        <title>101 Dothideomycetes genomes: a test case for predicting lifestyles and emergence of pathogens.</title>
        <authorList>
            <person name="Haridas S."/>
            <person name="Albert R."/>
            <person name="Binder M."/>
            <person name="Bloem J."/>
            <person name="Labutti K."/>
            <person name="Salamov A."/>
            <person name="Andreopoulos B."/>
            <person name="Baker S."/>
            <person name="Barry K."/>
            <person name="Bills G."/>
            <person name="Bluhm B."/>
            <person name="Cannon C."/>
            <person name="Castanera R."/>
            <person name="Culley D."/>
            <person name="Daum C."/>
            <person name="Ezra D."/>
            <person name="Gonzalez J."/>
            <person name="Henrissat B."/>
            <person name="Kuo A."/>
            <person name="Liang C."/>
            <person name="Lipzen A."/>
            <person name="Lutzoni F."/>
            <person name="Magnuson J."/>
            <person name="Mondo S."/>
            <person name="Nolan M."/>
            <person name="Ohm R."/>
            <person name="Pangilinan J."/>
            <person name="Park H.-J."/>
            <person name="Ramirez L."/>
            <person name="Alfaro M."/>
            <person name="Sun H."/>
            <person name="Tritt A."/>
            <person name="Yoshinaga Y."/>
            <person name="Zwiers L.-H."/>
            <person name="Turgeon B."/>
            <person name="Goodwin S."/>
            <person name="Spatafora J."/>
            <person name="Crous P."/>
            <person name="Grigoriev I."/>
        </authorList>
    </citation>
    <scope>NUCLEOTIDE SEQUENCE</scope>
    <source>
        <strain evidence="2">CBS 379.55</strain>
    </source>
</reference>
<dbReference type="RefSeq" id="XP_033658639.1">
    <property type="nucleotide sequence ID" value="XM_033797382.1"/>
</dbReference>
<dbReference type="InterPro" id="IPR010730">
    <property type="entry name" value="HET"/>
</dbReference>
<dbReference type="PANTHER" id="PTHR33112:SF12">
    <property type="entry name" value="HETEROKARYON INCOMPATIBILITY DOMAIN-CONTAINING PROTEIN"/>
    <property type="match status" value="1"/>
</dbReference>
<organism evidence="2 3">
    <name type="scientific">Westerdykella ornata</name>
    <dbReference type="NCBI Taxonomy" id="318751"/>
    <lineage>
        <taxon>Eukaryota</taxon>
        <taxon>Fungi</taxon>
        <taxon>Dikarya</taxon>
        <taxon>Ascomycota</taxon>
        <taxon>Pezizomycotina</taxon>
        <taxon>Dothideomycetes</taxon>
        <taxon>Pleosporomycetidae</taxon>
        <taxon>Pleosporales</taxon>
        <taxon>Sporormiaceae</taxon>
        <taxon>Westerdykella</taxon>
    </lineage>
</organism>
<accession>A0A6A6JWW1</accession>
<dbReference type="AlphaFoldDB" id="A0A6A6JWW1"/>
<protein>
    <submittedName>
        <fullName evidence="2">HET-domain-containing protein</fullName>
    </submittedName>
</protein>
<dbReference type="EMBL" id="ML986484">
    <property type="protein sequence ID" value="KAF2281102.1"/>
    <property type="molecule type" value="Genomic_DNA"/>
</dbReference>
<name>A0A6A6JWW1_WESOR</name>
<keyword evidence="3" id="KW-1185">Reference proteome</keyword>
<dbReference type="Proteomes" id="UP000800097">
    <property type="component" value="Unassembled WGS sequence"/>
</dbReference>
<dbReference type="OrthoDB" id="5135333at2759"/>
<dbReference type="Pfam" id="PF06985">
    <property type="entry name" value="HET"/>
    <property type="match status" value="1"/>
</dbReference>
<feature type="domain" description="Heterokaryon incompatibility" evidence="1">
    <location>
        <begin position="208"/>
        <end position="360"/>
    </location>
</feature>
<proteinExistence type="predicted"/>
<dbReference type="GeneID" id="54550557"/>
<evidence type="ECO:0000313" key="2">
    <source>
        <dbReference type="EMBL" id="KAF2281102.1"/>
    </source>
</evidence>